<name>A0A2T5V9H7_9HYPH</name>
<dbReference type="Pfam" id="PF00563">
    <property type="entry name" value="EAL"/>
    <property type="match status" value="1"/>
</dbReference>
<dbReference type="SUPFAM" id="SSF141868">
    <property type="entry name" value="EAL domain-like"/>
    <property type="match status" value="1"/>
</dbReference>
<dbReference type="OrthoDB" id="9814202at2"/>
<evidence type="ECO:0000313" key="3">
    <source>
        <dbReference type="EMBL" id="PTW60416.1"/>
    </source>
</evidence>
<dbReference type="CDD" id="cd01948">
    <property type="entry name" value="EAL"/>
    <property type="match status" value="1"/>
</dbReference>
<dbReference type="PANTHER" id="PTHR33121">
    <property type="entry name" value="CYCLIC DI-GMP PHOSPHODIESTERASE PDEF"/>
    <property type="match status" value="1"/>
</dbReference>
<dbReference type="SMART" id="SM00052">
    <property type="entry name" value="EAL"/>
    <property type="match status" value="1"/>
</dbReference>
<keyword evidence="1" id="KW-0472">Membrane</keyword>
<dbReference type="PROSITE" id="PS50883">
    <property type="entry name" value="EAL"/>
    <property type="match status" value="1"/>
</dbReference>
<sequence>MRSGSARLSRRYKTFFRALFLAVLLAVAPLAVAKFSLDHYAVSRAHTELRAAAERYVNRAEAALSDGVTALQTLAGAGHVTCLPRDRLAFGEVMREHAFVQAIDVVDAKGVPMCSTPVRERSGEAIMPAYREDSAMVGLGLLDKSYEGVHLAVVSWHVGNGVRLVAEISAPAVSLDAGPEYLRSSRRVEVRLAQDIRWLTVGEDSRSEASQGANADAMIVEYVRSKRYPLQATIVAPRAAAYALVSDLKVLTAVATGAFAILFIMIAFWLSWRPDQDADDEFVAAIRKGEFIPYYQPVMDIETGGLRGCEVLIRWRRADGTIVSPGQFMQYAETSGHIFEMTRQIMRTTILEVGALYQANPDLKLSVNLFAGHFEDRRIIEDLIEIYGNSPIAYSQIVLEVTERQPLRDMNVARKIIAEMQSLGIRVALDDAGTGHGGLAYLQKLGIDIIKIDKMFVDALGSDASSAPIVDMLVELAGNLGMGIIAEGVETMEQIGRLRELGVTSAQGYIFAPPLPGHLYVQLAEALTSGEAFETDAERELDIAMEGEGGAEDEAFDEAANS</sequence>
<evidence type="ECO:0000259" key="2">
    <source>
        <dbReference type="PROSITE" id="PS50883"/>
    </source>
</evidence>
<dbReference type="EMBL" id="QAYG01000004">
    <property type="protein sequence ID" value="PTW60416.1"/>
    <property type="molecule type" value="Genomic_DNA"/>
</dbReference>
<dbReference type="PANTHER" id="PTHR33121:SF56">
    <property type="entry name" value="SIGNALLING PROTEIN WITH EAL AND C2 DOMAINS"/>
    <property type="match status" value="1"/>
</dbReference>
<dbReference type="Gene3D" id="3.20.20.450">
    <property type="entry name" value="EAL domain"/>
    <property type="match status" value="1"/>
</dbReference>
<dbReference type="AlphaFoldDB" id="A0A2T5V9H7"/>
<proteinExistence type="predicted"/>
<protein>
    <submittedName>
        <fullName evidence="3">Sensor c-di-GMP phosphodiesterase-like protein</fullName>
    </submittedName>
</protein>
<dbReference type="InterPro" id="IPR035919">
    <property type="entry name" value="EAL_sf"/>
</dbReference>
<keyword evidence="4" id="KW-1185">Reference proteome</keyword>
<accession>A0A2T5V9H7</accession>
<dbReference type="Proteomes" id="UP000244081">
    <property type="component" value="Unassembled WGS sequence"/>
</dbReference>
<reference evidence="3 4" key="1">
    <citation type="submission" date="2018-04" db="EMBL/GenBank/DDBJ databases">
        <title>Genomic Encyclopedia of Archaeal and Bacterial Type Strains, Phase II (KMG-II): from individual species to whole genera.</title>
        <authorList>
            <person name="Goeker M."/>
        </authorList>
    </citation>
    <scope>NUCLEOTIDE SEQUENCE [LARGE SCALE GENOMIC DNA]</scope>
    <source>
        <strain evidence="3 4">DSM 23382</strain>
    </source>
</reference>
<evidence type="ECO:0000313" key="4">
    <source>
        <dbReference type="Proteomes" id="UP000244081"/>
    </source>
</evidence>
<keyword evidence="1" id="KW-0812">Transmembrane</keyword>
<organism evidence="3 4">
    <name type="scientific">Breoghania corrubedonensis</name>
    <dbReference type="NCBI Taxonomy" id="665038"/>
    <lineage>
        <taxon>Bacteria</taxon>
        <taxon>Pseudomonadati</taxon>
        <taxon>Pseudomonadota</taxon>
        <taxon>Alphaproteobacteria</taxon>
        <taxon>Hyphomicrobiales</taxon>
        <taxon>Stappiaceae</taxon>
        <taxon>Breoghania</taxon>
    </lineage>
</organism>
<keyword evidence="1" id="KW-1133">Transmembrane helix</keyword>
<comment type="caution">
    <text evidence="3">The sequence shown here is derived from an EMBL/GenBank/DDBJ whole genome shotgun (WGS) entry which is preliminary data.</text>
</comment>
<dbReference type="GO" id="GO:0071111">
    <property type="term" value="F:cyclic-guanylate-specific phosphodiesterase activity"/>
    <property type="evidence" value="ECO:0007669"/>
    <property type="project" value="InterPro"/>
</dbReference>
<feature type="domain" description="EAL" evidence="2">
    <location>
        <begin position="275"/>
        <end position="528"/>
    </location>
</feature>
<feature type="transmembrane region" description="Helical" evidence="1">
    <location>
        <begin position="250"/>
        <end position="270"/>
    </location>
</feature>
<gene>
    <name evidence="3" type="ORF">C8N35_10439</name>
</gene>
<dbReference type="InterPro" id="IPR050706">
    <property type="entry name" value="Cyclic-di-GMP_PDE-like"/>
</dbReference>
<evidence type="ECO:0000256" key="1">
    <source>
        <dbReference type="SAM" id="Phobius"/>
    </source>
</evidence>
<dbReference type="InterPro" id="IPR001633">
    <property type="entry name" value="EAL_dom"/>
</dbReference>